<evidence type="ECO:0000313" key="2">
    <source>
        <dbReference type="EMBL" id="KAL0487123.1"/>
    </source>
</evidence>
<organism evidence="2 4">
    <name type="scientific">Acrasis kona</name>
    <dbReference type="NCBI Taxonomy" id="1008807"/>
    <lineage>
        <taxon>Eukaryota</taxon>
        <taxon>Discoba</taxon>
        <taxon>Heterolobosea</taxon>
        <taxon>Tetramitia</taxon>
        <taxon>Eutetramitia</taxon>
        <taxon>Acrasidae</taxon>
        <taxon>Acrasis</taxon>
    </lineage>
</organism>
<evidence type="ECO:0000256" key="1">
    <source>
        <dbReference type="SAM" id="SignalP"/>
    </source>
</evidence>
<sequence>MRVLVVLALLLCVIFVNTSAPIHEKDDVSSNAKKCQINCEGYVNGATGRTLCSCPSNNNNIHVQYVGPRCPSLDEVQKLYPKDQVKVMSAIVDFCRTANKCTCEEVNIYNSDIVQSK</sequence>
<keyword evidence="1" id="KW-0732">Signal</keyword>
<evidence type="ECO:0000313" key="3">
    <source>
        <dbReference type="EMBL" id="KAL0487132.1"/>
    </source>
</evidence>
<protein>
    <submittedName>
        <fullName evidence="2">Uncharacterized protein</fullName>
    </submittedName>
</protein>
<reference evidence="2 4" key="1">
    <citation type="submission" date="2024-03" db="EMBL/GenBank/DDBJ databases">
        <title>The Acrasis kona genome and developmental transcriptomes reveal deep origins of eukaryotic multicellular pathways.</title>
        <authorList>
            <person name="Sheikh S."/>
            <person name="Fu C.-J."/>
            <person name="Brown M.W."/>
            <person name="Baldauf S.L."/>
        </authorList>
    </citation>
    <scope>NUCLEOTIDE SEQUENCE [LARGE SCALE GENOMIC DNA]</scope>
    <source>
        <strain evidence="2 4">ATCC MYA-3509</strain>
    </source>
</reference>
<keyword evidence="4" id="KW-1185">Reference proteome</keyword>
<feature type="signal peptide" evidence="1">
    <location>
        <begin position="1"/>
        <end position="19"/>
    </location>
</feature>
<comment type="caution">
    <text evidence="2">The sequence shown here is derived from an EMBL/GenBank/DDBJ whole genome shotgun (WGS) entry which is preliminary data.</text>
</comment>
<dbReference type="EMBL" id="JAOPGA020001302">
    <property type="protein sequence ID" value="KAL0487123.1"/>
    <property type="molecule type" value="Genomic_DNA"/>
</dbReference>
<proteinExistence type="predicted"/>
<feature type="chain" id="PRO_5044718159" evidence="1">
    <location>
        <begin position="20"/>
        <end position="117"/>
    </location>
</feature>
<dbReference type="AlphaFoldDB" id="A0AAW2ZCN6"/>
<accession>A0AAW2ZCN6</accession>
<dbReference type="Proteomes" id="UP001431209">
    <property type="component" value="Unassembled WGS sequence"/>
</dbReference>
<dbReference type="EMBL" id="JAOPGA020001305">
    <property type="protein sequence ID" value="KAL0487132.1"/>
    <property type="molecule type" value="Genomic_DNA"/>
</dbReference>
<evidence type="ECO:0000313" key="4">
    <source>
        <dbReference type="Proteomes" id="UP001431209"/>
    </source>
</evidence>
<name>A0AAW2ZCN6_9EUKA</name>
<gene>
    <name evidence="2" type="ORF">AKO1_000949</name>
    <name evidence="3" type="ORF">AKO1_003425</name>
</gene>